<dbReference type="PATRIC" id="fig|1007676.4.peg.389"/>
<keyword evidence="1" id="KW-1133">Transmembrane helix</keyword>
<dbReference type="GO" id="GO:0016020">
    <property type="term" value="C:membrane"/>
    <property type="evidence" value="ECO:0007669"/>
    <property type="project" value="InterPro"/>
</dbReference>
<dbReference type="Pfam" id="PF02325">
    <property type="entry name" value="CCB3_YggT"/>
    <property type="match status" value="1"/>
</dbReference>
<dbReference type="EMBL" id="CP012034">
    <property type="protein sequence ID" value="AKP66416.1"/>
    <property type="molecule type" value="Genomic_DNA"/>
</dbReference>
<dbReference type="OrthoDB" id="47652at2"/>
<gene>
    <name evidence="2" type="ORF">ABM34_01860</name>
</gene>
<name>A0A0H4QHD0_9LACO</name>
<reference evidence="3" key="1">
    <citation type="submission" date="2015-07" db="EMBL/GenBank/DDBJ databases">
        <title>Lactobacillus ginsenosidimutans/EMML 3141/ whole genome sequencing.</title>
        <authorList>
            <person name="Kim M.K."/>
            <person name="Im W.-T."/>
            <person name="Srinivasan S."/>
            <person name="Lee J.-J."/>
        </authorList>
    </citation>
    <scope>NUCLEOTIDE SEQUENCE [LARGE SCALE GENOMIC DNA]</scope>
    <source>
        <strain evidence="3">EMML 3041</strain>
    </source>
</reference>
<keyword evidence="2" id="KW-0131">Cell cycle</keyword>
<organism evidence="2 3">
    <name type="scientific">Companilactobacillus ginsenosidimutans</name>
    <dbReference type="NCBI Taxonomy" id="1007676"/>
    <lineage>
        <taxon>Bacteria</taxon>
        <taxon>Bacillati</taxon>
        <taxon>Bacillota</taxon>
        <taxon>Bacilli</taxon>
        <taxon>Lactobacillales</taxon>
        <taxon>Lactobacillaceae</taxon>
        <taxon>Companilactobacillus</taxon>
    </lineage>
</organism>
<dbReference type="Proteomes" id="UP000036106">
    <property type="component" value="Chromosome"/>
</dbReference>
<dbReference type="GO" id="GO:0051301">
    <property type="term" value="P:cell division"/>
    <property type="evidence" value="ECO:0007669"/>
    <property type="project" value="UniProtKB-KW"/>
</dbReference>
<dbReference type="STRING" id="1007676.ABM34_01860"/>
<keyword evidence="2" id="KW-0132">Cell division</keyword>
<feature type="transmembrane region" description="Helical" evidence="1">
    <location>
        <begin position="68"/>
        <end position="87"/>
    </location>
</feature>
<dbReference type="KEGG" id="lgn:ABM34_01860"/>
<evidence type="ECO:0000256" key="1">
    <source>
        <dbReference type="SAM" id="Phobius"/>
    </source>
</evidence>
<keyword evidence="1" id="KW-0472">Membrane</keyword>
<feature type="transmembrane region" description="Helical" evidence="1">
    <location>
        <begin position="7"/>
        <end position="33"/>
    </location>
</feature>
<evidence type="ECO:0000313" key="3">
    <source>
        <dbReference type="Proteomes" id="UP000036106"/>
    </source>
</evidence>
<dbReference type="InterPro" id="IPR003425">
    <property type="entry name" value="CCB3/YggT"/>
</dbReference>
<protein>
    <submittedName>
        <fullName evidence="2">Cell division protein</fullName>
    </submittedName>
</protein>
<proteinExistence type="predicted"/>
<dbReference type="RefSeq" id="WP_048702749.1">
    <property type="nucleotide sequence ID" value="NZ_CP012034.1"/>
</dbReference>
<keyword evidence="3" id="KW-1185">Reference proteome</keyword>
<accession>A0A0H4QHD0</accession>
<keyword evidence="1" id="KW-0812">Transmembrane</keyword>
<evidence type="ECO:0000313" key="2">
    <source>
        <dbReference type="EMBL" id="AKP66416.1"/>
    </source>
</evidence>
<sequence>MGQIMNGLPVIIGGIFGVYQLLIFVYCILTFIPSVFNSAFGRMIAGVVQPFLNLISRIIPTRIGLIDFAPIIALVLVQVLEKVIFMII</sequence>
<dbReference type="AlphaFoldDB" id="A0A0H4QHD0"/>